<dbReference type="Proteomes" id="UP001165488">
    <property type="component" value="Unassembled WGS sequence"/>
</dbReference>
<evidence type="ECO:0000313" key="2">
    <source>
        <dbReference type="Proteomes" id="UP001165488"/>
    </source>
</evidence>
<reference evidence="1" key="1">
    <citation type="submission" date="2022-03" db="EMBL/GenBank/DDBJ databases">
        <title>De novo assembled genomes of Belliella spp. (Cyclobacteriaceae) strains.</title>
        <authorList>
            <person name="Szabo A."/>
            <person name="Korponai K."/>
            <person name="Felfoldi T."/>
        </authorList>
    </citation>
    <scope>NUCLEOTIDE SEQUENCE</scope>
    <source>
        <strain evidence="1">DSM 107340</strain>
    </source>
</reference>
<dbReference type="EMBL" id="JAKZGS010000002">
    <property type="protein sequence ID" value="MCH7397123.1"/>
    <property type="molecule type" value="Genomic_DNA"/>
</dbReference>
<gene>
    <name evidence="1" type="ORF">MM236_03945</name>
</gene>
<comment type="caution">
    <text evidence="1">The sequence shown here is derived from an EMBL/GenBank/DDBJ whole genome shotgun (WGS) entry which is preliminary data.</text>
</comment>
<keyword evidence="2" id="KW-1185">Reference proteome</keyword>
<evidence type="ECO:0000313" key="1">
    <source>
        <dbReference type="EMBL" id="MCH7397123.1"/>
    </source>
</evidence>
<proteinExistence type="predicted"/>
<accession>A0ABS9UKR0</accession>
<protein>
    <submittedName>
        <fullName evidence="1">Uncharacterized protein</fullName>
    </submittedName>
</protein>
<organism evidence="1 2">
    <name type="scientific">Belliella calami</name>
    <dbReference type="NCBI Taxonomy" id="2923436"/>
    <lineage>
        <taxon>Bacteria</taxon>
        <taxon>Pseudomonadati</taxon>
        <taxon>Bacteroidota</taxon>
        <taxon>Cytophagia</taxon>
        <taxon>Cytophagales</taxon>
        <taxon>Cyclobacteriaceae</taxon>
        <taxon>Belliella</taxon>
    </lineage>
</organism>
<dbReference type="RefSeq" id="WP_241273626.1">
    <property type="nucleotide sequence ID" value="NZ_JAKZGS010000002.1"/>
</dbReference>
<sequence length="80" mass="9448">MKEIVNISVLEIAILEMGRMKRGDAFQALEVLKWMFPQDWIHFVNELELETLRLVNEGKVNVLPIEGEFKIEEIRIFTVF</sequence>
<name>A0ABS9UKR0_9BACT</name>